<evidence type="ECO:0000313" key="2">
    <source>
        <dbReference type="Proteomes" id="UP000708208"/>
    </source>
</evidence>
<dbReference type="EMBL" id="CAJVCH010070190">
    <property type="protein sequence ID" value="CAG7720380.1"/>
    <property type="molecule type" value="Genomic_DNA"/>
</dbReference>
<comment type="caution">
    <text evidence="1">The sequence shown here is derived from an EMBL/GenBank/DDBJ whole genome shotgun (WGS) entry which is preliminary data.</text>
</comment>
<keyword evidence="2" id="KW-1185">Reference proteome</keyword>
<organism evidence="1 2">
    <name type="scientific">Allacma fusca</name>
    <dbReference type="NCBI Taxonomy" id="39272"/>
    <lineage>
        <taxon>Eukaryota</taxon>
        <taxon>Metazoa</taxon>
        <taxon>Ecdysozoa</taxon>
        <taxon>Arthropoda</taxon>
        <taxon>Hexapoda</taxon>
        <taxon>Collembola</taxon>
        <taxon>Symphypleona</taxon>
        <taxon>Sminthuridae</taxon>
        <taxon>Allacma</taxon>
    </lineage>
</organism>
<sequence>MEDTGRMCELWDPLRTFILDDTKKLWLTSSPEFIMAEKSPQKLLTVETYVDFTKKMELGSVLLPFDTEWLYHTDKINLRRQEAMLYCF</sequence>
<reference evidence="1" key="1">
    <citation type="submission" date="2021-06" db="EMBL/GenBank/DDBJ databases">
        <authorList>
            <person name="Hodson N. C."/>
            <person name="Mongue J. A."/>
            <person name="Jaron S. K."/>
        </authorList>
    </citation>
    <scope>NUCLEOTIDE SEQUENCE</scope>
</reference>
<name>A0A8J2JMT8_9HEXA</name>
<dbReference type="AlphaFoldDB" id="A0A8J2JMT8"/>
<gene>
    <name evidence="1" type="ORF">AFUS01_LOCUS9660</name>
</gene>
<dbReference type="Proteomes" id="UP000708208">
    <property type="component" value="Unassembled WGS sequence"/>
</dbReference>
<proteinExistence type="predicted"/>
<evidence type="ECO:0000313" key="1">
    <source>
        <dbReference type="EMBL" id="CAG7720380.1"/>
    </source>
</evidence>
<accession>A0A8J2JMT8</accession>
<protein>
    <submittedName>
        <fullName evidence="1">Uncharacterized protein</fullName>
    </submittedName>
</protein>